<proteinExistence type="predicted"/>
<feature type="compositionally biased region" description="Acidic residues" evidence="1">
    <location>
        <begin position="147"/>
        <end position="160"/>
    </location>
</feature>
<feature type="compositionally biased region" description="Basic and acidic residues" evidence="1">
    <location>
        <begin position="50"/>
        <end position="61"/>
    </location>
</feature>
<dbReference type="EMBL" id="ML120120">
    <property type="protein sequence ID" value="RPA70697.1"/>
    <property type="molecule type" value="Genomic_DNA"/>
</dbReference>
<accession>A0A3N4H9R0</accession>
<feature type="compositionally biased region" description="Acidic residues" evidence="1">
    <location>
        <begin position="62"/>
        <end position="71"/>
    </location>
</feature>
<evidence type="ECO:0000313" key="2">
    <source>
        <dbReference type="EMBL" id="RPA70697.1"/>
    </source>
</evidence>
<evidence type="ECO:0000256" key="1">
    <source>
        <dbReference type="SAM" id="MobiDB-lite"/>
    </source>
</evidence>
<evidence type="ECO:0000313" key="3">
    <source>
        <dbReference type="Proteomes" id="UP000275078"/>
    </source>
</evidence>
<feature type="region of interest" description="Disordered" evidence="1">
    <location>
        <begin position="1"/>
        <end position="173"/>
    </location>
</feature>
<feature type="compositionally biased region" description="Acidic residues" evidence="1">
    <location>
        <begin position="111"/>
        <end position="121"/>
    </location>
</feature>
<reference evidence="2 3" key="1">
    <citation type="journal article" date="2018" name="Nat. Ecol. Evol.">
        <title>Pezizomycetes genomes reveal the molecular basis of ectomycorrhizal truffle lifestyle.</title>
        <authorList>
            <person name="Murat C."/>
            <person name="Payen T."/>
            <person name="Noel B."/>
            <person name="Kuo A."/>
            <person name="Morin E."/>
            <person name="Chen J."/>
            <person name="Kohler A."/>
            <person name="Krizsan K."/>
            <person name="Balestrini R."/>
            <person name="Da Silva C."/>
            <person name="Montanini B."/>
            <person name="Hainaut M."/>
            <person name="Levati E."/>
            <person name="Barry K.W."/>
            <person name="Belfiori B."/>
            <person name="Cichocki N."/>
            <person name="Clum A."/>
            <person name="Dockter R.B."/>
            <person name="Fauchery L."/>
            <person name="Guy J."/>
            <person name="Iotti M."/>
            <person name="Le Tacon F."/>
            <person name="Lindquist E.A."/>
            <person name="Lipzen A."/>
            <person name="Malagnac F."/>
            <person name="Mello A."/>
            <person name="Molinier V."/>
            <person name="Miyauchi S."/>
            <person name="Poulain J."/>
            <person name="Riccioni C."/>
            <person name="Rubini A."/>
            <person name="Sitrit Y."/>
            <person name="Splivallo R."/>
            <person name="Traeger S."/>
            <person name="Wang M."/>
            <person name="Zifcakova L."/>
            <person name="Wipf D."/>
            <person name="Zambonelli A."/>
            <person name="Paolocci F."/>
            <person name="Nowrousian M."/>
            <person name="Ottonello S."/>
            <person name="Baldrian P."/>
            <person name="Spatafora J.W."/>
            <person name="Henrissat B."/>
            <person name="Nagy L.G."/>
            <person name="Aury J.M."/>
            <person name="Wincker P."/>
            <person name="Grigoriev I.V."/>
            <person name="Bonfante P."/>
            <person name="Martin F.M."/>
        </authorList>
    </citation>
    <scope>NUCLEOTIDE SEQUENCE [LARGE SCALE GENOMIC DNA]</scope>
    <source>
        <strain evidence="2 3">RN42</strain>
    </source>
</reference>
<protein>
    <submittedName>
        <fullName evidence="2">Uncharacterized protein</fullName>
    </submittedName>
</protein>
<sequence>MPPKRKSNFTDRAPTSKRLRYQSPTDTAFKSPLSPSSTDNESVSSDDTEGSLKDFIIHDTSSEEDDTDSEGESSKDDDSSWNGSVRTATSSDSESSFVSRSPPSPTVADVDFSDDFSEDSECSSPSGQSELSHEGSQQTSSYKESSNEESSDVSVEESEDISIGFPDKESLGGQKDLVESQACNNASRAAIQFTAINGLAPCGQNSSRDQQVSTHLSSSALSSLMDAGLLDGFVRMDKDAGGFLGALGKALQEQGYYFEADTTFSGPVCDSCIAMQLRNEMVKWFSSSSFWYLDPTLGHFFDKELQSSDI</sequence>
<feature type="non-terminal residue" evidence="2">
    <location>
        <position position="310"/>
    </location>
</feature>
<keyword evidence="3" id="KW-1185">Reference proteome</keyword>
<feature type="compositionally biased region" description="Polar residues" evidence="1">
    <location>
        <begin position="22"/>
        <end position="43"/>
    </location>
</feature>
<gene>
    <name evidence="2" type="ORF">BJ508DRAFT_316296</name>
</gene>
<dbReference type="Proteomes" id="UP000275078">
    <property type="component" value="Unassembled WGS sequence"/>
</dbReference>
<organism evidence="2 3">
    <name type="scientific">Ascobolus immersus RN42</name>
    <dbReference type="NCBI Taxonomy" id="1160509"/>
    <lineage>
        <taxon>Eukaryota</taxon>
        <taxon>Fungi</taxon>
        <taxon>Dikarya</taxon>
        <taxon>Ascomycota</taxon>
        <taxon>Pezizomycotina</taxon>
        <taxon>Pezizomycetes</taxon>
        <taxon>Pezizales</taxon>
        <taxon>Ascobolaceae</taxon>
        <taxon>Ascobolus</taxon>
    </lineage>
</organism>
<feature type="compositionally biased region" description="Low complexity" evidence="1">
    <location>
        <begin position="84"/>
        <end position="110"/>
    </location>
</feature>
<name>A0A3N4H9R0_ASCIM</name>
<dbReference type="AlphaFoldDB" id="A0A3N4H9R0"/>